<sequence length="76" mass="8327">MSGVQTFVLIRQINATSGIQGLHLYRIRKSQGLSFAPRPSDAMGVPRVSTAPELELRVRPHLLIVDDSRETRATGG</sequence>
<gene>
    <name evidence="1" type="ORF">BINO364_LOCUS5565</name>
</gene>
<evidence type="ECO:0000313" key="2">
    <source>
        <dbReference type="Proteomes" id="UP000838878"/>
    </source>
</evidence>
<evidence type="ECO:0000313" key="1">
    <source>
        <dbReference type="EMBL" id="CAH0719190.1"/>
    </source>
</evidence>
<keyword evidence="2" id="KW-1185">Reference proteome</keyword>
<organism evidence="1 2">
    <name type="scientific">Brenthis ino</name>
    <name type="common">lesser marbled fritillary</name>
    <dbReference type="NCBI Taxonomy" id="405034"/>
    <lineage>
        <taxon>Eukaryota</taxon>
        <taxon>Metazoa</taxon>
        <taxon>Ecdysozoa</taxon>
        <taxon>Arthropoda</taxon>
        <taxon>Hexapoda</taxon>
        <taxon>Insecta</taxon>
        <taxon>Pterygota</taxon>
        <taxon>Neoptera</taxon>
        <taxon>Endopterygota</taxon>
        <taxon>Lepidoptera</taxon>
        <taxon>Glossata</taxon>
        <taxon>Ditrysia</taxon>
        <taxon>Papilionoidea</taxon>
        <taxon>Nymphalidae</taxon>
        <taxon>Heliconiinae</taxon>
        <taxon>Argynnini</taxon>
        <taxon>Brenthis</taxon>
    </lineage>
</organism>
<feature type="non-terminal residue" evidence="1">
    <location>
        <position position="76"/>
    </location>
</feature>
<dbReference type="EMBL" id="OV170233">
    <property type="protein sequence ID" value="CAH0719190.1"/>
    <property type="molecule type" value="Genomic_DNA"/>
</dbReference>
<protein>
    <submittedName>
        <fullName evidence="1">Uncharacterized protein</fullName>
    </submittedName>
</protein>
<dbReference type="OrthoDB" id="7477710at2759"/>
<name>A0A8J9YAG5_9NEOP</name>
<dbReference type="Proteomes" id="UP000838878">
    <property type="component" value="Chromosome 13"/>
</dbReference>
<accession>A0A8J9YAG5</accession>
<reference evidence="1" key="1">
    <citation type="submission" date="2021-12" db="EMBL/GenBank/DDBJ databases">
        <authorList>
            <person name="Martin H S."/>
        </authorList>
    </citation>
    <scope>NUCLEOTIDE SEQUENCE</scope>
</reference>
<proteinExistence type="predicted"/>
<dbReference type="AlphaFoldDB" id="A0A8J9YAG5"/>